<dbReference type="SMART" id="SM00530">
    <property type="entry name" value="HTH_XRE"/>
    <property type="match status" value="1"/>
</dbReference>
<dbReference type="STRING" id="1178516.AWR27_10870"/>
<dbReference type="Pfam" id="PF01381">
    <property type="entry name" value="HTH_3"/>
    <property type="match status" value="1"/>
</dbReference>
<dbReference type="Proteomes" id="UP000187941">
    <property type="component" value="Chromosome"/>
</dbReference>
<organism evidence="3 4">
    <name type="scientific">Spirosoma montaniterrae</name>
    <dbReference type="NCBI Taxonomy" id="1178516"/>
    <lineage>
        <taxon>Bacteria</taxon>
        <taxon>Pseudomonadati</taxon>
        <taxon>Bacteroidota</taxon>
        <taxon>Cytophagia</taxon>
        <taxon>Cytophagales</taxon>
        <taxon>Cytophagaceae</taxon>
        <taxon>Spirosoma</taxon>
    </lineage>
</organism>
<name>A0A1P9WWL4_9BACT</name>
<keyword evidence="4" id="KW-1185">Reference proteome</keyword>
<proteinExistence type="predicted"/>
<feature type="domain" description="HTH cro/C1-type" evidence="2">
    <location>
        <begin position="10"/>
        <end position="64"/>
    </location>
</feature>
<dbReference type="PROSITE" id="PS50943">
    <property type="entry name" value="HTH_CROC1"/>
    <property type="match status" value="1"/>
</dbReference>
<dbReference type="PANTHER" id="PTHR46558">
    <property type="entry name" value="TRACRIPTIONAL REGULATORY PROTEIN-RELATED-RELATED"/>
    <property type="match status" value="1"/>
</dbReference>
<dbReference type="GO" id="GO:0003677">
    <property type="term" value="F:DNA binding"/>
    <property type="evidence" value="ECO:0007669"/>
    <property type="project" value="UniProtKB-KW"/>
</dbReference>
<keyword evidence="1" id="KW-0238">DNA-binding</keyword>
<dbReference type="InterPro" id="IPR010982">
    <property type="entry name" value="Lambda_DNA-bd_dom_sf"/>
</dbReference>
<dbReference type="AlphaFoldDB" id="A0A1P9WWL4"/>
<dbReference type="Gene3D" id="1.10.260.40">
    <property type="entry name" value="lambda repressor-like DNA-binding domains"/>
    <property type="match status" value="1"/>
</dbReference>
<evidence type="ECO:0000313" key="4">
    <source>
        <dbReference type="Proteomes" id="UP000187941"/>
    </source>
</evidence>
<evidence type="ECO:0000313" key="3">
    <source>
        <dbReference type="EMBL" id="AQG79782.1"/>
    </source>
</evidence>
<protein>
    <recommendedName>
        <fullName evidence="2">HTH cro/C1-type domain-containing protein</fullName>
    </recommendedName>
</protein>
<dbReference type="PANTHER" id="PTHR46558:SF4">
    <property type="entry name" value="DNA-BIDING PHAGE PROTEIN"/>
    <property type="match status" value="1"/>
</dbReference>
<accession>A0A1P9WWL4</accession>
<evidence type="ECO:0000256" key="1">
    <source>
        <dbReference type="ARBA" id="ARBA00023125"/>
    </source>
</evidence>
<reference evidence="3 4" key="1">
    <citation type="submission" date="2016-01" db="EMBL/GenBank/DDBJ databases">
        <authorList>
            <person name="Oliw E.H."/>
        </authorList>
    </citation>
    <scope>NUCLEOTIDE SEQUENCE [LARGE SCALE GENOMIC DNA]</scope>
    <source>
        <strain evidence="3 4">DY10</strain>
    </source>
</reference>
<dbReference type="KEGG" id="smon:AWR27_10870"/>
<dbReference type="CDD" id="cd00093">
    <property type="entry name" value="HTH_XRE"/>
    <property type="match status" value="1"/>
</dbReference>
<dbReference type="OrthoDB" id="959646at2"/>
<dbReference type="SUPFAM" id="SSF47413">
    <property type="entry name" value="lambda repressor-like DNA-binding domains"/>
    <property type="match status" value="1"/>
</dbReference>
<dbReference type="InterPro" id="IPR001387">
    <property type="entry name" value="Cro/C1-type_HTH"/>
</dbReference>
<dbReference type="EMBL" id="CP014263">
    <property type="protein sequence ID" value="AQG79782.1"/>
    <property type="molecule type" value="Genomic_DNA"/>
</dbReference>
<gene>
    <name evidence="3" type="ORF">AWR27_10870</name>
</gene>
<evidence type="ECO:0000259" key="2">
    <source>
        <dbReference type="PROSITE" id="PS50943"/>
    </source>
</evidence>
<sequence length="117" mass="13363">MNMLTLLENIRQLRLHKNFKQEYMAEQLGISTATYSKIENGKIKLSTERLHRIAATLGLASTPLTIAQLNTYQNGSNQSEISNLKHQITKLEHERTQAIEREKSLLAYIRVLETTAP</sequence>